<comment type="caution">
    <text evidence="5">The sequence shown here is derived from an EMBL/GenBank/DDBJ whole genome shotgun (WGS) entry which is preliminary data.</text>
</comment>
<keyword evidence="1" id="KW-0808">Transferase</keyword>
<protein>
    <recommendedName>
        <fullName evidence="4">N-acetyltransferase domain-containing protein</fullName>
    </recommendedName>
</protein>
<dbReference type="AlphaFoldDB" id="A0A418BYK3"/>
<dbReference type="Gene3D" id="3.40.630.30">
    <property type="match status" value="1"/>
</dbReference>
<evidence type="ECO:0000259" key="4">
    <source>
        <dbReference type="PROSITE" id="PS51186"/>
    </source>
</evidence>
<dbReference type="SUPFAM" id="SSF55729">
    <property type="entry name" value="Acyl-CoA N-acyltransferases (Nat)"/>
    <property type="match status" value="1"/>
</dbReference>
<dbReference type="PROSITE" id="PS51186">
    <property type="entry name" value="GNAT"/>
    <property type="match status" value="1"/>
</dbReference>
<dbReference type="EMBL" id="QUTB01005175">
    <property type="protein sequence ID" value="RHY57154.1"/>
    <property type="molecule type" value="Genomic_DNA"/>
</dbReference>
<dbReference type="PANTHER" id="PTHR43792:SF8">
    <property type="entry name" value="[RIBOSOMAL PROTEIN US5]-ALANINE N-ACETYLTRANSFERASE"/>
    <property type="match status" value="1"/>
</dbReference>
<dbReference type="PANTHER" id="PTHR43792">
    <property type="entry name" value="GNAT FAMILY, PUTATIVE (AFU_ORTHOLOGUE AFUA_3G00765)-RELATED-RELATED"/>
    <property type="match status" value="1"/>
</dbReference>
<gene>
    <name evidence="5" type="ORF">DYB34_006011</name>
</gene>
<sequence length="198" mass="21732">MTKWLGSLPVAVSEPGFSYMLTPWTRVMAPALARHANDELVARYLTPQFPHPYTMDHAFGYISYATTTTSEDILAIVRVYAATLEQEAIGSIGMIYSNDDDTAKFGYWLGQAHWGKGVASAAVHSFLTGVIINNDNDWRGVKLVEASVYAPNAASQRVLEKNGFQVLRVDPKLPYRGGGVMEAKILVKRLGDGLVKLP</sequence>
<evidence type="ECO:0000256" key="3">
    <source>
        <dbReference type="ARBA" id="ARBA00038502"/>
    </source>
</evidence>
<keyword evidence="2" id="KW-0012">Acyltransferase</keyword>
<dbReference type="InterPro" id="IPR016181">
    <property type="entry name" value="Acyl_CoA_acyltransferase"/>
</dbReference>
<dbReference type="InterPro" id="IPR051531">
    <property type="entry name" value="N-acetyltransferase"/>
</dbReference>
<accession>A0A418BYK3</accession>
<name>A0A418BYK3_APHAT</name>
<organism evidence="5 6">
    <name type="scientific">Aphanomyces astaci</name>
    <name type="common">Crayfish plague agent</name>
    <dbReference type="NCBI Taxonomy" id="112090"/>
    <lineage>
        <taxon>Eukaryota</taxon>
        <taxon>Sar</taxon>
        <taxon>Stramenopiles</taxon>
        <taxon>Oomycota</taxon>
        <taxon>Saprolegniomycetes</taxon>
        <taxon>Saprolegniales</taxon>
        <taxon>Verrucalvaceae</taxon>
        <taxon>Aphanomyces</taxon>
    </lineage>
</organism>
<dbReference type="InterPro" id="IPR000182">
    <property type="entry name" value="GNAT_dom"/>
</dbReference>
<dbReference type="VEuPathDB" id="FungiDB:H257_08499"/>
<evidence type="ECO:0000256" key="1">
    <source>
        <dbReference type="ARBA" id="ARBA00022679"/>
    </source>
</evidence>
<evidence type="ECO:0000256" key="2">
    <source>
        <dbReference type="ARBA" id="ARBA00023315"/>
    </source>
</evidence>
<evidence type="ECO:0000313" key="6">
    <source>
        <dbReference type="Proteomes" id="UP000283543"/>
    </source>
</evidence>
<feature type="domain" description="N-acetyltransferase" evidence="4">
    <location>
        <begin position="40"/>
        <end position="191"/>
    </location>
</feature>
<proteinExistence type="inferred from homology"/>
<dbReference type="GO" id="GO:0016747">
    <property type="term" value="F:acyltransferase activity, transferring groups other than amino-acyl groups"/>
    <property type="evidence" value="ECO:0007669"/>
    <property type="project" value="InterPro"/>
</dbReference>
<comment type="similarity">
    <text evidence="3">Belongs to the acetyltransferase family. RimJ subfamily.</text>
</comment>
<dbReference type="Proteomes" id="UP000283543">
    <property type="component" value="Unassembled WGS sequence"/>
</dbReference>
<dbReference type="Pfam" id="PF13302">
    <property type="entry name" value="Acetyltransf_3"/>
    <property type="match status" value="1"/>
</dbReference>
<evidence type="ECO:0000313" key="5">
    <source>
        <dbReference type="EMBL" id="RHY57154.1"/>
    </source>
</evidence>
<reference evidence="5 6" key="1">
    <citation type="submission" date="2018-08" db="EMBL/GenBank/DDBJ databases">
        <title>Aphanomyces genome sequencing and annotation.</title>
        <authorList>
            <person name="Minardi D."/>
            <person name="Oidtmann B."/>
            <person name="Van Der Giezen M."/>
            <person name="Studholme D.J."/>
        </authorList>
    </citation>
    <scope>NUCLEOTIDE SEQUENCE [LARGE SCALE GENOMIC DNA]</scope>
    <source>
        <strain evidence="5 6">Si</strain>
    </source>
</reference>